<accession>A0A6A5W0J9</accession>
<dbReference type="AlphaFoldDB" id="A0A6A5W0J9"/>
<evidence type="ECO:0000313" key="2">
    <source>
        <dbReference type="Proteomes" id="UP000799779"/>
    </source>
</evidence>
<protein>
    <submittedName>
        <fullName evidence="1">Uncharacterized protein</fullName>
    </submittedName>
</protein>
<reference evidence="1" key="1">
    <citation type="journal article" date="2020" name="Stud. Mycol.">
        <title>101 Dothideomycetes genomes: a test case for predicting lifestyles and emergence of pathogens.</title>
        <authorList>
            <person name="Haridas S."/>
            <person name="Albert R."/>
            <person name="Binder M."/>
            <person name="Bloem J."/>
            <person name="Labutti K."/>
            <person name="Salamov A."/>
            <person name="Andreopoulos B."/>
            <person name="Baker S."/>
            <person name="Barry K."/>
            <person name="Bills G."/>
            <person name="Bluhm B."/>
            <person name="Cannon C."/>
            <person name="Castanera R."/>
            <person name="Culley D."/>
            <person name="Daum C."/>
            <person name="Ezra D."/>
            <person name="Gonzalez J."/>
            <person name="Henrissat B."/>
            <person name="Kuo A."/>
            <person name="Liang C."/>
            <person name="Lipzen A."/>
            <person name="Lutzoni F."/>
            <person name="Magnuson J."/>
            <person name="Mondo S."/>
            <person name="Nolan M."/>
            <person name="Ohm R."/>
            <person name="Pangilinan J."/>
            <person name="Park H.-J."/>
            <person name="Ramirez L."/>
            <person name="Alfaro M."/>
            <person name="Sun H."/>
            <person name="Tritt A."/>
            <person name="Yoshinaga Y."/>
            <person name="Zwiers L.-H."/>
            <person name="Turgeon B."/>
            <person name="Goodwin S."/>
            <person name="Spatafora J."/>
            <person name="Crous P."/>
            <person name="Grigoriev I."/>
        </authorList>
    </citation>
    <scope>NUCLEOTIDE SEQUENCE</scope>
    <source>
        <strain evidence="1">CBS 123094</strain>
    </source>
</reference>
<name>A0A6A5W0J9_9PLEO</name>
<keyword evidence="2" id="KW-1185">Reference proteome</keyword>
<proteinExistence type="predicted"/>
<sequence length="77" mass="8964">MFRWCFWRLRGRSMFRHHISPSLHPISTTSPFPASFPLHYGPIPSLGRVANTIPLVPTHRITGFVLWTHDQAAQWWG</sequence>
<dbReference type="Proteomes" id="UP000799779">
    <property type="component" value="Unassembled WGS sequence"/>
</dbReference>
<organism evidence="1 2">
    <name type="scientific">Amniculicola lignicola CBS 123094</name>
    <dbReference type="NCBI Taxonomy" id="1392246"/>
    <lineage>
        <taxon>Eukaryota</taxon>
        <taxon>Fungi</taxon>
        <taxon>Dikarya</taxon>
        <taxon>Ascomycota</taxon>
        <taxon>Pezizomycotina</taxon>
        <taxon>Dothideomycetes</taxon>
        <taxon>Pleosporomycetidae</taxon>
        <taxon>Pleosporales</taxon>
        <taxon>Amniculicolaceae</taxon>
        <taxon>Amniculicola</taxon>
    </lineage>
</organism>
<evidence type="ECO:0000313" key="1">
    <source>
        <dbReference type="EMBL" id="KAF1994707.1"/>
    </source>
</evidence>
<gene>
    <name evidence="1" type="ORF">P154DRAFT_366846</name>
</gene>
<dbReference type="EMBL" id="ML977653">
    <property type="protein sequence ID" value="KAF1994707.1"/>
    <property type="molecule type" value="Genomic_DNA"/>
</dbReference>